<evidence type="ECO:0000313" key="1">
    <source>
        <dbReference type="EMBL" id="GMR52321.1"/>
    </source>
</evidence>
<gene>
    <name evidence="1" type="ORF">PMAYCL1PPCAC_22516</name>
</gene>
<feature type="non-terminal residue" evidence="1">
    <location>
        <position position="81"/>
    </location>
</feature>
<reference evidence="2" key="1">
    <citation type="submission" date="2022-10" db="EMBL/GenBank/DDBJ databases">
        <title>Genome assembly of Pristionchus species.</title>
        <authorList>
            <person name="Yoshida K."/>
            <person name="Sommer R.J."/>
        </authorList>
    </citation>
    <scope>NUCLEOTIDE SEQUENCE [LARGE SCALE GENOMIC DNA]</scope>
    <source>
        <strain evidence="2">RS5460</strain>
    </source>
</reference>
<keyword evidence="2" id="KW-1185">Reference proteome</keyword>
<organism evidence="1 2">
    <name type="scientific">Pristionchus mayeri</name>
    <dbReference type="NCBI Taxonomy" id="1317129"/>
    <lineage>
        <taxon>Eukaryota</taxon>
        <taxon>Metazoa</taxon>
        <taxon>Ecdysozoa</taxon>
        <taxon>Nematoda</taxon>
        <taxon>Chromadorea</taxon>
        <taxon>Rhabditida</taxon>
        <taxon>Rhabditina</taxon>
        <taxon>Diplogasteromorpha</taxon>
        <taxon>Diplogasteroidea</taxon>
        <taxon>Neodiplogasteridae</taxon>
        <taxon>Pristionchus</taxon>
    </lineage>
</organism>
<dbReference type="Proteomes" id="UP001328107">
    <property type="component" value="Unassembled WGS sequence"/>
</dbReference>
<proteinExistence type="predicted"/>
<protein>
    <submittedName>
        <fullName evidence="1">Uncharacterized protein</fullName>
    </submittedName>
</protein>
<sequence length="81" mass="8867">LRDITMHLTSTNQYLASKNPIPSLKAAQLLRLLIRLCPSANMGLQKYLNAHVGGFADIDDYIRTVSASCNEAASAKSFLED</sequence>
<accession>A0AAN5I6L5</accession>
<dbReference type="AlphaFoldDB" id="A0AAN5I6L5"/>
<evidence type="ECO:0000313" key="2">
    <source>
        <dbReference type="Proteomes" id="UP001328107"/>
    </source>
</evidence>
<dbReference type="EMBL" id="BTRK01000005">
    <property type="protein sequence ID" value="GMR52321.1"/>
    <property type="molecule type" value="Genomic_DNA"/>
</dbReference>
<comment type="caution">
    <text evidence="1">The sequence shown here is derived from an EMBL/GenBank/DDBJ whole genome shotgun (WGS) entry which is preliminary data.</text>
</comment>
<name>A0AAN5I6L5_9BILA</name>
<feature type="non-terminal residue" evidence="1">
    <location>
        <position position="1"/>
    </location>
</feature>